<dbReference type="InterPro" id="IPR029044">
    <property type="entry name" value="Nucleotide-diphossugar_trans"/>
</dbReference>
<name>A0ABT0DQG2_9HYPH</name>
<reference evidence="4" key="2">
    <citation type="submission" date="2023-07" db="EMBL/GenBank/DDBJ databases">
        <title>Ancylobacter moscoviensis sp. nov., facultatively methylotrophic bacteria from activated sludge and the reclassification of Starkeya novella (Starkey 1934) Kelly et al. 2000 as Ancylobacter novellus comb. nov., Starkeya koreensis Im et al. 2006 as Ancylobacter koreensis comb.nov., Angulomicrobium tetraedrale Vasil'eva et al. 1986 as Ancylobacter tetraedralis comb. nov., Angulomicrobium amanitiforme Fritz et al. 2004 as Ancylobacter amanitiformis comb. nov. and Methylorhabdus multivorans Doronina et al. 1996 as Ancylobacter multivorans comb. nov. and emended description of the genus Ancylobacter.</title>
        <authorList>
            <person name="Doronina N."/>
            <person name="Chemodurova A."/>
            <person name="Grouzdev D."/>
            <person name="Koziaeva V."/>
            <person name="Shi W."/>
            <person name="Wu L."/>
            <person name="Kaparullina E."/>
        </authorList>
    </citation>
    <scope>NUCLEOTIDE SEQUENCE [LARGE SCALE GENOMIC DNA]</scope>
    <source>
        <strain evidence="4">Jip08</strain>
    </source>
</reference>
<accession>A0ABT0DQG2</accession>
<keyword evidence="4" id="KW-1185">Reference proteome</keyword>
<evidence type="ECO:0000259" key="2">
    <source>
        <dbReference type="Pfam" id="PF12804"/>
    </source>
</evidence>
<dbReference type="CDD" id="cd04182">
    <property type="entry name" value="GT_2_like_f"/>
    <property type="match status" value="1"/>
</dbReference>
<dbReference type="Gene3D" id="3.90.550.10">
    <property type="entry name" value="Spore Coat Polysaccharide Biosynthesis Protein SpsA, Chain A"/>
    <property type="match status" value="1"/>
</dbReference>
<evidence type="ECO:0000313" key="3">
    <source>
        <dbReference type="EMBL" id="MCK0209513.1"/>
    </source>
</evidence>
<dbReference type="Proteomes" id="UP001202867">
    <property type="component" value="Unassembled WGS sequence"/>
</dbReference>
<organism evidence="3 4">
    <name type="scientific">Ancylobacter koreensis</name>
    <dbReference type="NCBI Taxonomy" id="266121"/>
    <lineage>
        <taxon>Bacteria</taxon>
        <taxon>Pseudomonadati</taxon>
        <taxon>Pseudomonadota</taxon>
        <taxon>Alphaproteobacteria</taxon>
        <taxon>Hyphomicrobiales</taxon>
        <taxon>Xanthobacteraceae</taxon>
        <taxon>Ancylobacter</taxon>
    </lineage>
</organism>
<protein>
    <submittedName>
        <fullName evidence="3">Nucleotidyltransferase family protein</fullName>
    </submittedName>
</protein>
<comment type="caution">
    <text evidence="3">The sequence shown here is derived from an EMBL/GenBank/DDBJ whole genome shotgun (WGS) entry which is preliminary data.</text>
</comment>
<gene>
    <name evidence="3" type="ORF">MWN33_15890</name>
</gene>
<evidence type="ECO:0000256" key="1">
    <source>
        <dbReference type="ARBA" id="ARBA00022842"/>
    </source>
</evidence>
<dbReference type="PANTHER" id="PTHR43777:SF1">
    <property type="entry name" value="MOLYBDENUM COFACTOR CYTIDYLYLTRANSFERASE"/>
    <property type="match status" value="1"/>
</dbReference>
<proteinExistence type="predicted"/>
<keyword evidence="1" id="KW-0460">Magnesium</keyword>
<evidence type="ECO:0000313" key="4">
    <source>
        <dbReference type="Proteomes" id="UP001202867"/>
    </source>
</evidence>
<dbReference type="EMBL" id="JALKCG010000007">
    <property type="protein sequence ID" value="MCK0209513.1"/>
    <property type="molecule type" value="Genomic_DNA"/>
</dbReference>
<reference evidence="3 4" key="1">
    <citation type="submission" date="2022-04" db="EMBL/GenBank/DDBJ databases">
        <authorList>
            <person name="Grouzdev D.S."/>
            <person name="Pantiukh K.S."/>
            <person name="Krutkina M.S."/>
        </authorList>
    </citation>
    <scope>NUCLEOTIDE SEQUENCE [LARGE SCALE GENOMIC DNA]</scope>
    <source>
        <strain evidence="3 4">Jip08</strain>
    </source>
</reference>
<feature type="domain" description="MobA-like NTP transferase" evidence="2">
    <location>
        <begin position="5"/>
        <end position="149"/>
    </location>
</feature>
<dbReference type="InterPro" id="IPR025877">
    <property type="entry name" value="MobA-like_NTP_Trfase"/>
</dbReference>
<dbReference type="Pfam" id="PF12804">
    <property type="entry name" value="NTP_transf_3"/>
    <property type="match status" value="1"/>
</dbReference>
<dbReference type="PANTHER" id="PTHR43777">
    <property type="entry name" value="MOLYBDENUM COFACTOR CYTIDYLYLTRANSFERASE"/>
    <property type="match status" value="1"/>
</dbReference>
<dbReference type="SUPFAM" id="SSF53448">
    <property type="entry name" value="Nucleotide-diphospho-sugar transferases"/>
    <property type="match status" value="1"/>
</dbReference>
<sequence length="201" mass="20683">MPEAHKLTAPLGGVPLVRRAVEAALASTARPVVVVTGHEADGVRAALGGLDVVFAHNPDFAAGLSTSLRAGILALPEQVDRAVVMLGDMPAIEGALVDRLAGAIDTERLIAVPVAQGKRGNPVAWSRRLFPALTALAGDVGARAIIAANAGLVAEVACEDEAIFLDVDTRDELEALALHELAEHADVDADAALEAMRAEDA</sequence>